<evidence type="ECO:0000313" key="1">
    <source>
        <dbReference type="EMBL" id="EEH51164.1"/>
    </source>
</evidence>
<dbReference type="AlphaFoldDB" id="C1NA11"/>
<name>C1NA11_MICPC</name>
<reference evidence="1 2" key="1">
    <citation type="journal article" date="2009" name="Science">
        <title>Green evolution and dynamic adaptations revealed by genomes of the marine picoeukaryotes Micromonas.</title>
        <authorList>
            <person name="Worden A.Z."/>
            <person name="Lee J.H."/>
            <person name="Mock T."/>
            <person name="Rouze P."/>
            <person name="Simmons M.P."/>
            <person name="Aerts A.L."/>
            <person name="Allen A.E."/>
            <person name="Cuvelier M.L."/>
            <person name="Derelle E."/>
            <person name="Everett M.V."/>
            <person name="Foulon E."/>
            <person name="Grimwood J."/>
            <person name="Gundlach H."/>
            <person name="Henrissat B."/>
            <person name="Napoli C."/>
            <person name="McDonald S.M."/>
            <person name="Parker M.S."/>
            <person name="Rombauts S."/>
            <person name="Salamov A."/>
            <person name="Von Dassow P."/>
            <person name="Badger J.H."/>
            <person name="Coutinho P.M."/>
            <person name="Demir E."/>
            <person name="Dubchak I."/>
            <person name="Gentemann C."/>
            <person name="Eikrem W."/>
            <person name="Gready J.E."/>
            <person name="John U."/>
            <person name="Lanier W."/>
            <person name="Lindquist E.A."/>
            <person name="Lucas S."/>
            <person name="Mayer K.F."/>
            <person name="Moreau H."/>
            <person name="Not F."/>
            <person name="Otillar R."/>
            <person name="Panaud O."/>
            <person name="Pangilinan J."/>
            <person name="Paulsen I."/>
            <person name="Piegu B."/>
            <person name="Poliakov A."/>
            <person name="Robbens S."/>
            <person name="Schmutz J."/>
            <person name="Toulza E."/>
            <person name="Wyss T."/>
            <person name="Zelensky A."/>
            <person name="Zhou K."/>
            <person name="Armbrust E.V."/>
            <person name="Bhattacharya D."/>
            <person name="Goodenough U.W."/>
            <person name="Van de Peer Y."/>
            <person name="Grigoriev I.V."/>
        </authorList>
    </citation>
    <scope>NUCLEOTIDE SEQUENCE [LARGE SCALE GENOMIC DNA]</scope>
    <source>
        <strain evidence="1 2">CCMP1545</strain>
    </source>
</reference>
<dbReference type="Proteomes" id="UP000001876">
    <property type="component" value="Unassembled WGS sequence"/>
</dbReference>
<proteinExistence type="predicted"/>
<accession>C1NA11</accession>
<protein>
    <submittedName>
        <fullName evidence="1">Predicted protein</fullName>
    </submittedName>
</protein>
<organism evidence="2">
    <name type="scientific">Micromonas pusilla (strain CCMP1545)</name>
    <name type="common">Picoplanktonic green alga</name>
    <dbReference type="NCBI Taxonomy" id="564608"/>
    <lineage>
        <taxon>Eukaryota</taxon>
        <taxon>Viridiplantae</taxon>
        <taxon>Chlorophyta</taxon>
        <taxon>Mamiellophyceae</taxon>
        <taxon>Mamiellales</taxon>
        <taxon>Mamiellaceae</taxon>
        <taxon>Micromonas</taxon>
    </lineage>
</organism>
<dbReference type="RefSeq" id="XP_003064830.1">
    <property type="nucleotide sequence ID" value="XM_003064784.1"/>
</dbReference>
<dbReference type="EMBL" id="GG663752">
    <property type="protein sequence ID" value="EEH51164.1"/>
    <property type="molecule type" value="Genomic_DNA"/>
</dbReference>
<sequence>MCTRLTRFFPRPMIRPAFEPYLSGAASSDGSEWGAAAVAAASGGGGRGGGGGDARAPRVSASIAEGAKRVAEARERTRASLARH</sequence>
<dbReference type="GeneID" id="9690271"/>
<gene>
    <name evidence="1" type="ORF">MICPUCDRAFT_54718</name>
</gene>
<dbReference type="KEGG" id="mpp:MICPUCDRAFT_54718"/>
<evidence type="ECO:0000313" key="2">
    <source>
        <dbReference type="Proteomes" id="UP000001876"/>
    </source>
</evidence>
<keyword evidence="2" id="KW-1185">Reference proteome</keyword>